<evidence type="ECO:0000256" key="2">
    <source>
        <dbReference type="ARBA" id="ARBA00023242"/>
    </source>
</evidence>
<evidence type="ECO:0000259" key="4">
    <source>
        <dbReference type="SMART" id="SM01176"/>
    </source>
</evidence>
<dbReference type="GO" id="GO:0005634">
    <property type="term" value="C:nucleus"/>
    <property type="evidence" value="ECO:0007669"/>
    <property type="project" value="UniProtKB-SubCell"/>
</dbReference>
<keyword evidence="2" id="KW-0539">Nucleus</keyword>
<evidence type="ECO:0000313" key="5">
    <source>
        <dbReference type="Proteomes" id="UP000887566"/>
    </source>
</evidence>
<dbReference type="SMART" id="SM01176">
    <property type="entry name" value="DUF4208"/>
    <property type="match status" value="1"/>
</dbReference>
<reference evidence="6" key="1">
    <citation type="submission" date="2022-11" db="UniProtKB">
        <authorList>
            <consortium name="WormBaseParasite"/>
        </authorList>
    </citation>
    <scope>IDENTIFICATION</scope>
</reference>
<feature type="domain" description="Chromodomain-helicase-DNA-binding protein 1-like C-terminal" evidence="4">
    <location>
        <begin position="123"/>
        <end position="226"/>
    </location>
</feature>
<dbReference type="PANTHER" id="PTHR21765:SF1">
    <property type="entry name" value="CHD1 HELICAL C-TERMINAL DOMAIN CONTAINING PROTEIN 1"/>
    <property type="match status" value="1"/>
</dbReference>
<dbReference type="Pfam" id="PF13907">
    <property type="entry name" value="CHD1-like_C"/>
    <property type="match status" value="1"/>
</dbReference>
<proteinExistence type="predicted"/>
<accession>A0A914V506</accession>
<feature type="region of interest" description="Disordered" evidence="3">
    <location>
        <begin position="235"/>
        <end position="305"/>
    </location>
</feature>
<feature type="region of interest" description="Disordered" evidence="3">
    <location>
        <begin position="53"/>
        <end position="108"/>
    </location>
</feature>
<dbReference type="InterPro" id="IPR039880">
    <property type="entry name" value="CHCT1-like"/>
</dbReference>
<evidence type="ECO:0000313" key="6">
    <source>
        <dbReference type="WBParaSite" id="PSAMB.scaffold15259size1631.g36436.t1"/>
    </source>
</evidence>
<keyword evidence="5" id="KW-1185">Reference proteome</keyword>
<organism evidence="5 6">
    <name type="scientific">Plectus sambesii</name>
    <dbReference type="NCBI Taxonomy" id="2011161"/>
    <lineage>
        <taxon>Eukaryota</taxon>
        <taxon>Metazoa</taxon>
        <taxon>Ecdysozoa</taxon>
        <taxon>Nematoda</taxon>
        <taxon>Chromadorea</taxon>
        <taxon>Plectida</taxon>
        <taxon>Plectina</taxon>
        <taxon>Plectoidea</taxon>
        <taxon>Plectidae</taxon>
        <taxon>Plectus</taxon>
    </lineage>
</organism>
<feature type="compositionally biased region" description="Basic and acidic residues" evidence="3">
    <location>
        <begin position="68"/>
        <end position="108"/>
    </location>
</feature>
<feature type="compositionally biased region" description="Basic and acidic residues" evidence="3">
    <location>
        <begin position="252"/>
        <end position="272"/>
    </location>
</feature>
<name>A0A914V506_9BILA</name>
<dbReference type="WBParaSite" id="PSAMB.scaffold15259size1631.g36436.t1">
    <property type="protein sequence ID" value="PSAMB.scaffold15259size1631.g36436.t1"/>
    <property type="gene ID" value="PSAMB.scaffold15259size1631.g36436"/>
</dbReference>
<dbReference type="AlphaFoldDB" id="A0A914V506"/>
<feature type="compositionally biased region" description="Low complexity" evidence="3">
    <location>
        <begin position="278"/>
        <end position="287"/>
    </location>
</feature>
<evidence type="ECO:0000256" key="1">
    <source>
        <dbReference type="ARBA" id="ARBA00004123"/>
    </source>
</evidence>
<sequence length="305" mass="35259">IWLKDKNKKPQAKHIQSRAEYLLKYLAKHTDVNRARVRTNKSATIDGAITAVLSDAKKAPKKQQPPAKPKEKKEKERETKKREVEEGEIESEKPTKGFKRDSKPKKVEKPLFTAKTDHMVVNSKKYGSDLQSSSGKQFQECIQAMRPVQKAIRKLVKSGELLSTAEAMRNLLKVGDHIEEYLADQATKSASKATLDKWHSYLWIFLSRFIEPFQEPNDLLHQYRAAVKTRNDNPDLLVESSSHHHHHHNSSKHHDKEKDKEKEREREREKDKPHHSHPNTSSTSKASSSDHHRHRDRNERSSSST</sequence>
<protein>
    <submittedName>
        <fullName evidence="6">Chromodomain-helicase-DNA-binding protein 1-like C-terminal domain-containing protein</fullName>
    </submittedName>
</protein>
<dbReference type="InterPro" id="IPR025260">
    <property type="entry name" value="CHD1-like_C"/>
</dbReference>
<comment type="subcellular location">
    <subcellularLocation>
        <location evidence="1">Nucleus</location>
    </subcellularLocation>
</comment>
<dbReference type="Proteomes" id="UP000887566">
    <property type="component" value="Unplaced"/>
</dbReference>
<dbReference type="PANTHER" id="PTHR21765">
    <property type="entry name" value="SIMILAR TO CHROMODOMAIN-HELICASE-DNA-BINDING PROTEIN 1 (CHD-1)"/>
    <property type="match status" value="1"/>
</dbReference>
<evidence type="ECO:0000256" key="3">
    <source>
        <dbReference type="SAM" id="MobiDB-lite"/>
    </source>
</evidence>
<feature type="compositionally biased region" description="Basic and acidic residues" evidence="3">
    <location>
        <begin position="296"/>
        <end position="305"/>
    </location>
</feature>